<name>A0A0A8XWD0_ARUDO</name>
<protein>
    <recommendedName>
        <fullName evidence="3">Embryo surrounding factor 1 brassicaceae domain-containing protein</fullName>
    </recommendedName>
</protein>
<evidence type="ECO:0008006" key="3">
    <source>
        <dbReference type="Google" id="ProtNLM"/>
    </source>
</evidence>
<organism evidence="2">
    <name type="scientific">Arundo donax</name>
    <name type="common">Giant reed</name>
    <name type="synonym">Donax arundinaceus</name>
    <dbReference type="NCBI Taxonomy" id="35708"/>
    <lineage>
        <taxon>Eukaryota</taxon>
        <taxon>Viridiplantae</taxon>
        <taxon>Streptophyta</taxon>
        <taxon>Embryophyta</taxon>
        <taxon>Tracheophyta</taxon>
        <taxon>Spermatophyta</taxon>
        <taxon>Magnoliopsida</taxon>
        <taxon>Liliopsida</taxon>
        <taxon>Poales</taxon>
        <taxon>Poaceae</taxon>
        <taxon>PACMAD clade</taxon>
        <taxon>Arundinoideae</taxon>
        <taxon>Arundineae</taxon>
        <taxon>Arundo</taxon>
    </lineage>
</organism>
<reference evidence="2" key="2">
    <citation type="journal article" date="2015" name="Data Brief">
        <title>Shoot transcriptome of the giant reed, Arundo donax.</title>
        <authorList>
            <person name="Barrero R.A."/>
            <person name="Guerrero F.D."/>
            <person name="Moolhuijzen P."/>
            <person name="Goolsby J.A."/>
            <person name="Tidwell J."/>
            <person name="Bellgard S.E."/>
            <person name="Bellgard M.I."/>
        </authorList>
    </citation>
    <scope>NUCLEOTIDE SEQUENCE</scope>
    <source>
        <tissue evidence="2">Shoot tissue taken approximately 20 cm above the soil surface</tissue>
    </source>
</reference>
<dbReference type="AlphaFoldDB" id="A0A0A8XWD0"/>
<dbReference type="EMBL" id="GBRH01280915">
    <property type="protein sequence ID" value="JAD16980.1"/>
    <property type="molecule type" value="Transcribed_RNA"/>
</dbReference>
<keyword evidence="1" id="KW-0732">Signal</keyword>
<feature type="chain" id="PRO_5002061622" description="Embryo surrounding factor 1 brassicaceae domain-containing protein" evidence="1">
    <location>
        <begin position="28"/>
        <end position="109"/>
    </location>
</feature>
<reference evidence="2" key="1">
    <citation type="submission" date="2014-09" db="EMBL/GenBank/DDBJ databases">
        <authorList>
            <person name="Magalhaes I.L.F."/>
            <person name="Oliveira U."/>
            <person name="Santos F.R."/>
            <person name="Vidigal T.H.D.A."/>
            <person name="Brescovit A.D."/>
            <person name="Santos A.J."/>
        </authorList>
    </citation>
    <scope>NUCLEOTIDE SEQUENCE</scope>
    <source>
        <tissue evidence="2">Shoot tissue taken approximately 20 cm above the soil surface</tissue>
    </source>
</reference>
<sequence length="109" mass="11670">MAPRHATLKALLVATLVTSLLLQGTLGDFHCCFCNCYNDCKRGKTHPKDRERCHWECFKKPDCKFSCQDVGHCKAPYDDLVRPAGMGVALGAGGGSQAEANGTETGAAP</sequence>
<feature type="signal peptide" evidence="1">
    <location>
        <begin position="1"/>
        <end position="27"/>
    </location>
</feature>
<evidence type="ECO:0000313" key="2">
    <source>
        <dbReference type="EMBL" id="JAD16980.1"/>
    </source>
</evidence>
<accession>A0A0A8XWD0</accession>
<proteinExistence type="predicted"/>
<evidence type="ECO:0000256" key="1">
    <source>
        <dbReference type="SAM" id="SignalP"/>
    </source>
</evidence>